<dbReference type="Gene3D" id="1.10.10.10">
    <property type="entry name" value="Winged helix-like DNA-binding domain superfamily/Winged helix DNA-binding domain"/>
    <property type="match status" value="1"/>
</dbReference>
<proteinExistence type="predicted"/>
<reference evidence="2 3" key="1">
    <citation type="journal article" date="2022" name="Genome Biol. Evol.">
        <title>Host diet, physiology and behaviors set the stage for Lachnospiraceae cladogenesis.</title>
        <authorList>
            <person name="Vera-Ponce De Leon A."/>
            <person name="Schneider M."/>
            <person name="Jahnes B.C."/>
            <person name="Sadowski V."/>
            <person name="Camuy-Velez L.A."/>
            <person name="Duan J."/>
            <person name="Sabree Z.L."/>
        </authorList>
    </citation>
    <scope>NUCLEOTIDE SEQUENCE [LARGE SCALE GENOMIC DNA]</scope>
    <source>
        <strain evidence="2 3">PAL227</strain>
    </source>
</reference>
<dbReference type="InterPro" id="IPR013324">
    <property type="entry name" value="RNA_pol_sigma_r3/r4-like"/>
</dbReference>
<evidence type="ECO:0000313" key="3">
    <source>
        <dbReference type="Proteomes" id="UP001523565"/>
    </source>
</evidence>
<comment type="caution">
    <text evidence="2">The sequence shown here is derived from an EMBL/GenBank/DDBJ whole genome shotgun (WGS) entry which is preliminary data.</text>
</comment>
<organism evidence="2 3">
    <name type="scientific">Ohessyouella blattaphilus</name>
    <dbReference type="NCBI Taxonomy" id="2949333"/>
    <lineage>
        <taxon>Bacteria</taxon>
        <taxon>Bacillati</taxon>
        <taxon>Bacillota</taxon>
        <taxon>Clostridia</taxon>
        <taxon>Lachnospirales</taxon>
        <taxon>Lachnospiraceae</taxon>
        <taxon>Ohessyouella</taxon>
    </lineage>
</organism>
<dbReference type="Proteomes" id="UP001523565">
    <property type="component" value="Unassembled WGS sequence"/>
</dbReference>
<keyword evidence="3" id="KW-1185">Reference proteome</keyword>
<feature type="domain" description="RNA polymerase sigma factor 70 region 4 type 2" evidence="1">
    <location>
        <begin position="105"/>
        <end position="153"/>
    </location>
</feature>
<dbReference type="EMBL" id="JAMZFV010000019">
    <property type="protein sequence ID" value="MCP1110882.1"/>
    <property type="molecule type" value="Genomic_DNA"/>
</dbReference>
<name>A0ABT1ENM2_9FIRM</name>
<dbReference type="InterPro" id="IPR036388">
    <property type="entry name" value="WH-like_DNA-bd_sf"/>
</dbReference>
<evidence type="ECO:0000313" key="2">
    <source>
        <dbReference type="EMBL" id="MCP1110882.1"/>
    </source>
</evidence>
<dbReference type="RefSeq" id="WP_262069763.1">
    <property type="nucleotide sequence ID" value="NZ_JAMXOC010000019.1"/>
</dbReference>
<dbReference type="Pfam" id="PF08281">
    <property type="entry name" value="Sigma70_r4_2"/>
    <property type="match status" value="1"/>
</dbReference>
<gene>
    <name evidence="2" type="ORF">NK118_11540</name>
</gene>
<dbReference type="SUPFAM" id="SSF88659">
    <property type="entry name" value="Sigma3 and sigma4 domains of RNA polymerase sigma factors"/>
    <property type="match status" value="1"/>
</dbReference>
<dbReference type="InterPro" id="IPR013249">
    <property type="entry name" value="RNA_pol_sigma70_r4_t2"/>
</dbReference>
<accession>A0ABT1ENM2</accession>
<protein>
    <submittedName>
        <fullName evidence="2">ECF-type sigma factor</fullName>
    </submittedName>
</protein>
<evidence type="ECO:0000259" key="1">
    <source>
        <dbReference type="Pfam" id="PF08281"/>
    </source>
</evidence>
<sequence length="158" mass="18677">MKFNYAIERRKFEAEQTKKRSEYLAAGMTARQCDEMYEFDLELFRKERTFCRHNQYFPAGNFEDNDDAEKSPLLKKFQERLSTSDNYDELFDEELLQSIDDISLLKGLQALSTEQLGLLKLWAIDGFTHEEIALRLGITRSSVTDRITRIKNKIKKLY</sequence>